<evidence type="ECO:0000256" key="1">
    <source>
        <dbReference type="SAM" id="MobiDB-lite"/>
    </source>
</evidence>
<feature type="region of interest" description="Disordered" evidence="1">
    <location>
        <begin position="40"/>
        <end position="99"/>
    </location>
</feature>
<organism evidence="2 3">
    <name type="scientific">Callosobruchus maculatus</name>
    <name type="common">Southern cowpea weevil</name>
    <name type="synonym">Pulse bruchid</name>
    <dbReference type="NCBI Taxonomy" id="64391"/>
    <lineage>
        <taxon>Eukaryota</taxon>
        <taxon>Metazoa</taxon>
        <taxon>Ecdysozoa</taxon>
        <taxon>Arthropoda</taxon>
        <taxon>Hexapoda</taxon>
        <taxon>Insecta</taxon>
        <taxon>Pterygota</taxon>
        <taxon>Neoptera</taxon>
        <taxon>Endopterygota</taxon>
        <taxon>Coleoptera</taxon>
        <taxon>Polyphaga</taxon>
        <taxon>Cucujiformia</taxon>
        <taxon>Chrysomeloidea</taxon>
        <taxon>Chrysomelidae</taxon>
        <taxon>Bruchinae</taxon>
        <taxon>Bruchini</taxon>
        <taxon>Callosobruchus</taxon>
    </lineage>
</organism>
<dbReference type="OrthoDB" id="10037824at2759"/>
<protein>
    <submittedName>
        <fullName evidence="2">Uncharacterized protein</fullName>
    </submittedName>
</protein>
<dbReference type="AlphaFoldDB" id="A0A653DXS3"/>
<name>A0A653DXS3_CALMS</name>
<reference evidence="2 3" key="1">
    <citation type="submission" date="2019-01" db="EMBL/GenBank/DDBJ databases">
        <authorList>
            <person name="Sayadi A."/>
        </authorList>
    </citation>
    <scope>NUCLEOTIDE SEQUENCE [LARGE SCALE GENOMIC DNA]</scope>
</reference>
<dbReference type="Proteomes" id="UP000410492">
    <property type="component" value="Unassembled WGS sequence"/>
</dbReference>
<feature type="compositionally biased region" description="Low complexity" evidence="1">
    <location>
        <begin position="55"/>
        <end position="73"/>
    </location>
</feature>
<dbReference type="EMBL" id="CAACVG010015463">
    <property type="protein sequence ID" value="VEN64490.1"/>
    <property type="molecule type" value="Genomic_DNA"/>
</dbReference>
<proteinExistence type="predicted"/>
<keyword evidence="3" id="KW-1185">Reference proteome</keyword>
<gene>
    <name evidence="2" type="ORF">CALMAC_LOCUS21001</name>
</gene>
<evidence type="ECO:0000313" key="2">
    <source>
        <dbReference type="EMBL" id="VEN64490.1"/>
    </source>
</evidence>
<evidence type="ECO:0000313" key="3">
    <source>
        <dbReference type="Proteomes" id="UP000410492"/>
    </source>
</evidence>
<sequence length="113" mass="11996">MPLRVRRERVAVRGHLQAAKFTAALRSSCWSRRGVVDRPAGVPDLAPVAGPSPSPSGQEEAADGAPAARPRPQLLTQDAASRVHPRGPGDDRMRSAVPSLRPCAHFLSTGAFQ</sequence>
<accession>A0A653DXS3</accession>